<organism evidence="2 3">
    <name type="scientific">Faecalibaculum rodentium</name>
    <dbReference type="NCBI Taxonomy" id="1702221"/>
    <lineage>
        <taxon>Bacteria</taxon>
        <taxon>Bacillati</taxon>
        <taxon>Bacillota</taxon>
        <taxon>Erysipelotrichia</taxon>
        <taxon>Erysipelotrichales</taxon>
        <taxon>Erysipelotrichaceae</taxon>
        <taxon>Faecalibaculum</taxon>
    </lineage>
</organism>
<evidence type="ECO:0000259" key="1">
    <source>
        <dbReference type="Pfam" id="PF04754"/>
    </source>
</evidence>
<dbReference type="InterPro" id="IPR006842">
    <property type="entry name" value="Transposase_31"/>
</dbReference>
<dbReference type="OrthoDB" id="1654127at2"/>
<accession>A0A140DRS7</accession>
<evidence type="ECO:0000313" key="3">
    <source>
        <dbReference type="Proteomes" id="UP000069771"/>
    </source>
</evidence>
<gene>
    <name evidence="2" type="ORF">AALO17_02200</name>
</gene>
<feature type="domain" description="Transposase (putative) YhgA-like" evidence="1">
    <location>
        <begin position="79"/>
        <end position="181"/>
    </location>
</feature>
<evidence type="ECO:0000313" key="2">
    <source>
        <dbReference type="EMBL" id="AMK53354.1"/>
    </source>
</evidence>
<proteinExistence type="predicted"/>
<dbReference type="AlphaFoldDB" id="A0A140DRS7"/>
<keyword evidence="3" id="KW-1185">Reference proteome</keyword>
<dbReference type="GeneID" id="78477114"/>
<name>A0A140DRS7_9FIRM</name>
<dbReference type="Pfam" id="PF04754">
    <property type="entry name" value="Transposase_31"/>
    <property type="match status" value="1"/>
</dbReference>
<dbReference type="RefSeq" id="WP_067554368.1">
    <property type="nucleotide sequence ID" value="NZ_CP011391.1"/>
</dbReference>
<dbReference type="EMBL" id="CP011391">
    <property type="protein sequence ID" value="AMK53354.1"/>
    <property type="molecule type" value="Genomic_DNA"/>
</dbReference>
<dbReference type="Proteomes" id="UP000069771">
    <property type="component" value="Chromosome"/>
</dbReference>
<protein>
    <recommendedName>
        <fullName evidence="1">Transposase (putative) YhgA-like domain-containing protein</fullName>
    </recommendedName>
</protein>
<sequence>MGKEKDILERHLVENPAEHKEAMELITGCKWDIHPASFRHYPVHIPRDMGSTLSFLEQDSAMLVVDPATEEELAITCTENQTIPDPIMVERLMAHIANQYLTRARDGKKPVPIIGGVLYYGDKPWTVPVSLKEKLKIPGTTQGSFIQDFRIQVVDLGGLPDQVIENMTTDLRYFAGLLKAKREGRQYTVNTGEIHHPVWTVKGLAYLSGMEIDDEELLKMIESKEEYTMELAYTCLSKAQADAALRAGFQHGEAAGIRKGEAAGIRKGEAAGIRKGRTEGRNRAHQLYSWLDKQDRTNEYLQATSSEQLFEQYWQEMQNSMKN</sequence>
<reference evidence="2 3" key="1">
    <citation type="journal article" date="2016" name="Gut Pathog.">
        <title>Whole genome sequencing of "Faecalibaculum rodentium" ALO17, isolated from C57BL/6J laboratory mouse feces.</title>
        <authorList>
            <person name="Lim S."/>
            <person name="Chang D.H."/>
            <person name="Ahn S."/>
            <person name="Kim B.C."/>
        </authorList>
    </citation>
    <scope>NUCLEOTIDE SEQUENCE [LARGE SCALE GENOMIC DNA]</scope>
    <source>
        <strain evidence="2 3">Alo17</strain>
    </source>
</reference>
<dbReference type="KEGG" id="fro:AALO17_02200"/>